<dbReference type="InterPro" id="IPR036736">
    <property type="entry name" value="ACP-like_sf"/>
</dbReference>
<dbReference type="Proteomes" id="UP000805614">
    <property type="component" value="Unassembled WGS sequence"/>
</dbReference>
<dbReference type="PROSITE" id="PS50075">
    <property type="entry name" value="CARRIER"/>
    <property type="match status" value="1"/>
</dbReference>
<dbReference type="InterPro" id="IPR009081">
    <property type="entry name" value="PP-bd_ACP"/>
</dbReference>
<comment type="caution">
    <text evidence="4">The sequence shown here is derived from an EMBL/GenBank/DDBJ whole genome shotgun (WGS) entry which is preliminary data.</text>
</comment>
<evidence type="ECO:0000256" key="1">
    <source>
        <dbReference type="ARBA" id="ARBA00022450"/>
    </source>
</evidence>
<dbReference type="Gene3D" id="1.10.1200.10">
    <property type="entry name" value="ACP-like"/>
    <property type="match status" value="1"/>
</dbReference>
<gene>
    <name evidence="4" type="ORF">HKK74_18885</name>
</gene>
<proteinExistence type="predicted"/>
<protein>
    <recommendedName>
        <fullName evidence="3">Carrier domain-containing protein</fullName>
    </recommendedName>
</protein>
<evidence type="ECO:0000313" key="5">
    <source>
        <dbReference type="Proteomes" id="UP000805614"/>
    </source>
</evidence>
<evidence type="ECO:0000259" key="3">
    <source>
        <dbReference type="PROSITE" id="PS50075"/>
    </source>
</evidence>
<keyword evidence="2" id="KW-0597">Phosphoprotein</keyword>
<dbReference type="RefSeq" id="WP_187244551.1">
    <property type="nucleotide sequence ID" value="NZ_BAAAOK010000004.1"/>
</dbReference>
<evidence type="ECO:0000313" key="4">
    <source>
        <dbReference type="EMBL" id="MBC6467542.1"/>
    </source>
</evidence>
<keyword evidence="5" id="KW-1185">Reference proteome</keyword>
<dbReference type="SUPFAM" id="SSF47336">
    <property type="entry name" value="ACP-like"/>
    <property type="match status" value="1"/>
</dbReference>
<accession>A0ABR7LRT3</accession>
<sequence>MNAPNTEPRLSVIEGKVEEIWKHVLKVPAGMQDATFFELNGESISAVRIVSWIEEELGILVDVGDIFEEDPNLREFARSVAAKAATSSLP</sequence>
<keyword evidence="1" id="KW-0596">Phosphopantetheine</keyword>
<dbReference type="EMBL" id="JABVEC010000013">
    <property type="protein sequence ID" value="MBC6467542.1"/>
    <property type="molecule type" value="Genomic_DNA"/>
</dbReference>
<reference evidence="4 5" key="1">
    <citation type="submission" date="2020-06" db="EMBL/GenBank/DDBJ databases">
        <title>Actinomadura xiongansis sp. nov., isolated from soil of Baiyangdian.</title>
        <authorList>
            <person name="Zhang X."/>
        </authorList>
    </citation>
    <scope>NUCLEOTIDE SEQUENCE [LARGE SCALE GENOMIC DNA]</scope>
    <source>
        <strain evidence="4 5">HBUM206468</strain>
    </source>
</reference>
<name>A0ABR7LRT3_9ACTN</name>
<dbReference type="Pfam" id="PF00550">
    <property type="entry name" value="PP-binding"/>
    <property type="match status" value="1"/>
</dbReference>
<dbReference type="PROSITE" id="PS00012">
    <property type="entry name" value="PHOSPHOPANTETHEINE"/>
    <property type="match status" value="1"/>
</dbReference>
<feature type="domain" description="Carrier" evidence="3">
    <location>
        <begin position="8"/>
        <end position="84"/>
    </location>
</feature>
<dbReference type="InterPro" id="IPR006162">
    <property type="entry name" value="Ppantetheine_attach_site"/>
</dbReference>
<evidence type="ECO:0000256" key="2">
    <source>
        <dbReference type="ARBA" id="ARBA00022553"/>
    </source>
</evidence>
<organism evidence="4 5">
    <name type="scientific">Actinomadura alba</name>
    <dbReference type="NCBI Taxonomy" id="406431"/>
    <lineage>
        <taxon>Bacteria</taxon>
        <taxon>Bacillati</taxon>
        <taxon>Actinomycetota</taxon>
        <taxon>Actinomycetes</taxon>
        <taxon>Streptosporangiales</taxon>
        <taxon>Thermomonosporaceae</taxon>
        <taxon>Actinomadura</taxon>
    </lineage>
</organism>